<protein>
    <submittedName>
        <fullName evidence="2">Uncharacterized protein</fullName>
    </submittedName>
</protein>
<evidence type="ECO:0000313" key="3">
    <source>
        <dbReference type="Proteomes" id="UP001054945"/>
    </source>
</evidence>
<evidence type="ECO:0000256" key="1">
    <source>
        <dbReference type="SAM" id="MobiDB-lite"/>
    </source>
</evidence>
<reference evidence="2 3" key="1">
    <citation type="submission" date="2021-06" db="EMBL/GenBank/DDBJ databases">
        <title>Caerostris extrusa draft genome.</title>
        <authorList>
            <person name="Kono N."/>
            <person name="Arakawa K."/>
        </authorList>
    </citation>
    <scope>NUCLEOTIDE SEQUENCE [LARGE SCALE GENOMIC DNA]</scope>
</reference>
<dbReference type="EMBL" id="BPLR01019833">
    <property type="protein sequence ID" value="GIX72301.1"/>
    <property type="molecule type" value="Genomic_DNA"/>
</dbReference>
<comment type="caution">
    <text evidence="2">The sequence shown here is derived from an EMBL/GenBank/DDBJ whole genome shotgun (WGS) entry which is preliminary data.</text>
</comment>
<evidence type="ECO:0000313" key="2">
    <source>
        <dbReference type="EMBL" id="GIX72301.1"/>
    </source>
</evidence>
<gene>
    <name evidence="2" type="ORF">CEXT_360431</name>
</gene>
<feature type="region of interest" description="Disordered" evidence="1">
    <location>
        <begin position="21"/>
        <end position="53"/>
    </location>
</feature>
<accession>A0AAV4MIT0</accession>
<organism evidence="2 3">
    <name type="scientific">Caerostris extrusa</name>
    <name type="common">Bark spider</name>
    <name type="synonym">Caerostris bankana</name>
    <dbReference type="NCBI Taxonomy" id="172846"/>
    <lineage>
        <taxon>Eukaryota</taxon>
        <taxon>Metazoa</taxon>
        <taxon>Ecdysozoa</taxon>
        <taxon>Arthropoda</taxon>
        <taxon>Chelicerata</taxon>
        <taxon>Arachnida</taxon>
        <taxon>Araneae</taxon>
        <taxon>Araneomorphae</taxon>
        <taxon>Entelegynae</taxon>
        <taxon>Araneoidea</taxon>
        <taxon>Araneidae</taxon>
        <taxon>Caerostris</taxon>
    </lineage>
</organism>
<name>A0AAV4MIT0_CAEEX</name>
<feature type="compositionally biased region" description="Acidic residues" evidence="1">
    <location>
        <begin position="38"/>
        <end position="48"/>
    </location>
</feature>
<sequence>MFEPGFQKAFAEAIEKQNKEGVSWCPLPPPHTSKVNWDDDNLSDEEQQNCDSCGKQITDEVKYTSDKSEGTGMQPLKGI</sequence>
<dbReference type="Proteomes" id="UP001054945">
    <property type="component" value="Unassembled WGS sequence"/>
</dbReference>
<dbReference type="AlphaFoldDB" id="A0AAV4MIT0"/>
<keyword evidence="3" id="KW-1185">Reference proteome</keyword>
<proteinExistence type="predicted"/>